<keyword evidence="2 8" id="KW-0479">Metal-binding</keyword>
<evidence type="ECO:0000313" key="10">
    <source>
        <dbReference type="EMBL" id="WGS67301.1"/>
    </source>
</evidence>
<dbReference type="EC" id="1.1.1.23" evidence="10"/>
<protein>
    <submittedName>
        <fullName evidence="10">Histidinol dehydrogenase</fullName>
        <ecNumber evidence="10">1.1.1.23</ecNumber>
    </submittedName>
</protein>
<evidence type="ECO:0000256" key="4">
    <source>
        <dbReference type="ARBA" id="ARBA00023002"/>
    </source>
</evidence>
<feature type="binding site" evidence="8">
    <location>
        <position position="348"/>
    </location>
    <ligand>
        <name>Zn(2+)</name>
        <dbReference type="ChEBI" id="CHEBI:29105"/>
    </ligand>
</feature>
<proteinExistence type="inferred from homology"/>
<sequence>MLKIINNILFIKKKNYKIKNKVKNIIEDIKKYGDKALVFYIKKIDGIIIKNIKNILLNKNIIKNAFYKLNFNKKKIIKEVFIRLKRYHFHNLINSWQINNKIDIIYGQKINFIEKICIYVPGGNTIYPSSIYMNCIPSLIFKPKYILMLTPIKNANISNLLLSISYINNINQIILSGGVHTLSCVVFGTQNIKKVDKISGPANYYITLAKKELFGNVGIDMLAGPSELMIICDGKINPNIIAFDFFSQLEHDKNSQCILLSNNKNYIKILYNIIYKLLIFQKNKNTILNSLNNSFLLYKNFINSIEIINFFSPEHLMLCIKKSNFFISKIKNCGTIFLNYKTSESYGDYMIGPSHIIPTNKNSKFSSSLNTNDFCKKINIIKTFKNNYSKIITSFFSKIEKFFSHFYSSLIRV</sequence>
<evidence type="ECO:0000313" key="11">
    <source>
        <dbReference type="Proteomes" id="UP001237869"/>
    </source>
</evidence>
<feature type="binding site" evidence="7">
    <location>
        <position position="348"/>
    </location>
    <ligand>
        <name>substrate</name>
    </ligand>
</feature>
<dbReference type="InterPro" id="IPR012131">
    <property type="entry name" value="Hstdl_DH"/>
</dbReference>
<evidence type="ECO:0000256" key="5">
    <source>
        <dbReference type="PIRNR" id="PIRNR000099"/>
    </source>
</evidence>
<dbReference type="PRINTS" id="PR00083">
    <property type="entry name" value="HOLDHDRGNASE"/>
</dbReference>
<dbReference type="Gene3D" id="1.20.5.1300">
    <property type="match status" value="1"/>
</dbReference>
<dbReference type="FunFam" id="3.40.50.1980:FF:000001">
    <property type="entry name" value="Histidinol dehydrogenase"/>
    <property type="match status" value="1"/>
</dbReference>
<evidence type="ECO:0000256" key="2">
    <source>
        <dbReference type="ARBA" id="ARBA00022723"/>
    </source>
</evidence>
<dbReference type="Proteomes" id="UP001237869">
    <property type="component" value="Chromosome"/>
</dbReference>
<reference evidence="10" key="1">
    <citation type="submission" date="2022-02" db="EMBL/GenBank/DDBJ databases">
        <title>Long-read sequencing of the primary endosymbionts of Cacopsylla melanoneura.</title>
        <authorList>
            <person name="Dittmer J."/>
            <person name="Corretto E."/>
            <person name="Stauffer C."/>
            <person name="Schuler H."/>
        </authorList>
    </citation>
    <scope>NUCLEOTIDE SEQUENCE</scope>
    <source>
        <strain evidence="10">Cmel4</strain>
    </source>
</reference>
<keyword evidence="3 8" id="KW-0862">Zinc</keyword>
<evidence type="ECO:0000256" key="1">
    <source>
        <dbReference type="ARBA" id="ARBA00010178"/>
    </source>
</evidence>
<dbReference type="GO" id="GO:0046872">
    <property type="term" value="F:metal ion binding"/>
    <property type="evidence" value="ECO:0007669"/>
    <property type="project" value="UniProtKB-KW"/>
</dbReference>
<dbReference type="GO" id="GO:0005829">
    <property type="term" value="C:cytosol"/>
    <property type="evidence" value="ECO:0007669"/>
    <property type="project" value="TreeGrafter"/>
</dbReference>
<accession>A0AAJ6FQA5</accession>
<feature type="binding site" evidence="7">
    <location>
        <position position="405"/>
    </location>
    <ligand>
        <name>substrate</name>
    </ligand>
</feature>
<dbReference type="GO" id="GO:0051287">
    <property type="term" value="F:NAD binding"/>
    <property type="evidence" value="ECO:0007669"/>
    <property type="project" value="InterPro"/>
</dbReference>
<dbReference type="Gene3D" id="3.40.50.1980">
    <property type="entry name" value="Nitrogenase molybdenum iron protein domain"/>
    <property type="match status" value="2"/>
</dbReference>
<feature type="binding site" evidence="8">
    <location>
        <position position="405"/>
    </location>
    <ligand>
        <name>Zn(2+)</name>
        <dbReference type="ChEBI" id="CHEBI:29105"/>
    </ligand>
</feature>
<dbReference type="NCBIfam" id="TIGR00069">
    <property type="entry name" value="hisD"/>
    <property type="match status" value="1"/>
</dbReference>
<organism evidence="10 11">
    <name type="scientific">Carsonella ruddii</name>
    <dbReference type="NCBI Taxonomy" id="114186"/>
    <lineage>
        <taxon>Bacteria</taxon>
        <taxon>Pseudomonadati</taxon>
        <taxon>Pseudomonadota</taxon>
        <taxon>Gammaproteobacteria</taxon>
        <taxon>Oceanospirillales</taxon>
        <taxon>Halomonadaceae</taxon>
        <taxon>Zymobacter group</taxon>
        <taxon>Candidatus Carsonella</taxon>
    </lineage>
</organism>
<name>A0AAJ6FQA5_CARRU</name>
<dbReference type="PANTHER" id="PTHR21256">
    <property type="entry name" value="HISTIDINOL DEHYDROGENASE HDH"/>
    <property type="match status" value="1"/>
</dbReference>
<comment type="similarity">
    <text evidence="1 5 9">Belongs to the histidinol dehydrogenase family.</text>
</comment>
<feature type="binding site" evidence="7">
    <location>
        <position position="315"/>
    </location>
    <ligand>
        <name>substrate</name>
    </ligand>
</feature>
<dbReference type="AlphaFoldDB" id="A0AAJ6FQA5"/>
<evidence type="ECO:0000256" key="3">
    <source>
        <dbReference type="ARBA" id="ARBA00022833"/>
    </source>
</evidence>
<dbReference type="GO" id="GO:0004399">
    <property type="term" value="F:histidinol dehydrogenase activity"/>
    <property type="evidence" value="ECO:0007669"/>
    <property type="project" value="UniProtKB-EC"/>
</dbReference>
<dbReference type="PIRSF" id="PIRSF000099">
    <property type="entry name" value="Histidinol_dh"/>
    <property type="match status" value="1"/>
</dbReference>
<dbReference type="RefSeq" id="WP_280956107.1">
    <property type="nucleotide sequence ID" value="NZ_CP092145.1"/>
</dbReference>
<feature type="binding site" evidence="8">
    <location>
        <position position="251"/>
    </location>
    <ligand>
        <name>Zn(2+)</name>
        <dbReference type="ChEBI" id="CHEBI:29105"/>
    </ligand>
</feature>
<dbReference type="Pfam" id="PF00815">
    <property type="entry name" value="Histidinol_dh"/>
    <property type="match status" value="1"/>
</dbReference>
<feature type="binding site" evidence="7">
    <location>
        <position position="248"/>
    </location>
    <ligand>
        <name>substrate</name>
    </ligand>
</feature>
<feature type="binding site" evidence="7">
    <location>
        <position position="226"/>
    </location>
    <ligand>
        <name>substrate</name>
    </ligand>
</feature>
<feature type="active site" description="Proton acceptor" evidence="6">
    <location>
        <position position="314"/>
    </location>
</feature>
<gene>
    <name evidence="10" type="primary">hisD</name>
    <name evidence="10" type="ORF">MEJ65_00295</name>
</gene>
<evidence type="ECO:0000256" key="7">
    <source>
        <dbReference type="PIRSR" id="PIRSR000099-3"/>
    </source>
</evidence>
<feature type="active site" description="Proton acceptor" evidence="6">
    <location>
        <position position="315"/>
    </location>
</feature>
<comment type="cofactor">
    <cofactor evidence="8">
        <name>Zn(2+)</name>
        <dbReference type="ChEBI" id="CHEBI:29105"/>
    </cofactor>
    <text evidence="8">Binds 1 zinc ion per subunit.</text>
</comment>
<dbReference type="InterPro" id="IPR016161">
    <property type="entry name" value="Ald_DH/histidinol_DH"/>
</dbReference>
<dbReference type="SUPFAM" id="SSF53720">
    <property type="entry name" value="ALDH-like"/>
    <property type="match status" value="1"/>
</dbReference>
<keyword evidence="4 5" id="KW-0560">Oxidoreductase</keyword>
<evidence type="ECO:0000256" key="9">
    <source>
        <dbReference type="RuleBase" id="RU004175"/>
    </source>
</evidence>
<evidence type="ECO:0000256" key="6">
    <source>
        <dbReference type="PIRSR" id="PIRSR000099-1"/>
    </source>
</evidence>
<feature type="binding site" evidence="8">
    <location>
        <position position="248"/>
    </location>
    <ligand>
        <name>Zn(2+)</name>
        <dbReference type="ChEBI" id="CHEBI:29105"/>
    </ligand>
</feature>
<feature type="binding site" evidence="7">
    <location>
        <position position="400"/>
    </location>
    <ligand>
        <name>substrate</name>
    </ligand>
</feature>
<dbReference type="GO" id="GO:0000105">
    <property type="term" value="P:L-histidine biosynthetic process"/>
    <property type="evidence" value="ECO:0007669"/>
    <property type="project" value="InterPro"/>
</dbReference>
<feature type="binding site" evidence="7">
    <location>
        <position position="251"/>
    </location>
    <ligand>
        <name>substrate</name>
    </ligand>
</feature>
<evidence type="ECO:0000256" key="8">
    <source>
        <dbReference type="PIRSR" id="PIRSR000099-4"/>
    </source>
</evidence>
<dbReference type="InterPro" id="IPR022695">
    <property type="entry name" value="Histidinol_DH_monofunct"/>
</dbReference>
<dbReference type="PANTHER" id="PTHR21256:SF2">
    <property type="entry name" value="HISTIDINE BIOSYNTHESIS TRIFUNCTIONAL PROTEIN"/>
    <property type="match status" value="1"/>
</dbReference>
<dbReference type="EMBL" id="CP092148">
    <property type="protein sequence ID" value="WGS67301.1"/>
    <property type="molecule type" value="Genomic_DNA"/>
</dbReference>